<evidence type="ECO:0000256" key="3">
    <source>
        <dbReference type="ARBA" id="ARBA00022448"/>
    </source>
</evidence>
<sequence>MGNQQQVVLGVIGSLLAYFIWGLLPLYWKLTEEVGALETLAHRVVWALLFMLILLIITRQLQATTKEIRLIFKKRKTAVAITAAAVFISINWFVFIFAVNSDRVIEASLGYYINPLMNVLLATVFLKEKLSRNEIIAVAFAFVGVVIMTVYYGYFPWAAFVLALSFCIYGLIKKLVPIGVLTGLTIETLLVAPFALIYLFYVYTFGESTASFTQSPTLALVLLGSGIATALPLLLFAYGAKRITFSVIGILQYVAPTLMLIIGVFIFQEPFSSVQFMSFVMIWLGLLIFTTSRMQSTLRLRKQHAESL</sequence>
<feature type="transmembrane region" description="Helical" evidence="8">
    <location>
        <begin position="245"/>
        <end position="267"/>
    </location>
</feature>
<evidence type="ECO:0000256" key="4">
    <source>
        <dbReference type="ARBA" id="ARBA00022475"/>
    </source>
</evidence>
<evidence type="ECO:0000256" key="2">
    <source>
        <dbReference type="ARBA" id="ARBA00007362"/>
    </source>
</evidence>
<dbReference type="InterPro" id="IPR004626">
    <property type="entry name" value="RarD"/>
</dbReference>
<comment type="similarity">
    <text evidence="2">Belongs to the EamA transporter family.</text>
</comment>
<keyword evidence="7 8" id="KW-0472">Membrane</keyword>
<comment type="subcellular location">
    <subcellularLocation>
        <location evidence="1">Cell membrane</location>
        <topology evidence="1">Multi-pass membrane protein</topology>
    </subcellularLocation>
</comment>
<keyword evidence="5 8" id="KW-0812">Transmembrane</keyword>
<keyword evidence="3" id="KW-0813">Transport</keyword>
<evidence type="ECO:0000256" key="1">
    <source>
        <dbReference type="ARBA" id="ARBA00004651"/>
    </source>
</evidence>
<feature type="transmembrane region" description="Helical" evidence="8">
    <location>
        <begin position="109"/>
        <end position="126"/>
    </location>
</feature>
<protein>
    <submittedName>
        <fullName evidence="10">Chloramphenicol-sensitive protein RarD</fullName>
    </submittedName>
</protein>
<name>A0ABS2PIB7_9BACL</name>
<dbReference type="EMBL" id="JAFBEC010000029">
    <property type="protein sequence ID" value="MBM7635178.1"/>
    <property type="molecule type" value="Genomic_DNA"/>
</dbReference>
<feature type="domain" description="EamA" evidence="9">
    <location>
        <begin position="9"/>
        <end position="149"/>
    </location>
</feature>
<dbReference type="NCBIfam" id="TIGR00688">
    <property type="entry name" value="rarD"/>
    <property type="match status" value="1"/>
</dbReference>
<keyword evidence="11" id="KW-1185">Reference proteome</keyword>
<dbReference type="InterPro" id="IPR000620">
    <property type="entry name" value="EamA_dom"/>
</dbReference>
<feature type="transmembrane region" description="Helical" evidence="8">
    <location>
        <begin position="40"/>
        <end position="57"/>
    </location>
</feature>
<feature type="transmembrane region" description="Helical" evidence="8">
    <location>
        <begin position="135"/>
        <end position="152"/>
    </location>
</feature>
<dbReference type="Pfam" id="PF00892">
    <property type="entry name" value="EamA"/>
    <property type="match status" value="2"/>
</dbReference>
<dbReference type="SUPFAM" id="SSF103481">
    <property type="entry name" value="Multidrug resistance efflux transporter EmrE"/>
    <property type="match status" value="2"/>
</dbReference>
<feature type="transmembrane region" description="Helical" evidence="8">
    <location>
        <begin position="7"/>
        <end position="28"/>
    </location>
</feature>
<dbReference type="Proteomes" id="UP000741863">
    <property type="component" value="Unassembled WGS sequence"/>
</dbReference>
<feature type="transmembrane region" description="Helical" evidence="8">
    <location>
        <begin position="273"/>
        <end position="292"/>
    </location>
</feature>
<dbReference type="InterPro" id="IPR037185">
    <property type="entry name" value="EmrE-like"/>
</dbReference>
<accession>A0ABS2PIB7</accession>
<evidence type="ECO:0000259" key="9">
    <source>
        <dbReference type="Pfam" id="PF00892"/>
    </source>
</evidence>
<evidence type="ECO:0000313" key="11">
    <source>
        <dbReference type="Proteomes" id="UP000741863"/>
    </source>
</evidence>
<dbReference type="PANTHER" id="PTHR22911:SF137">
    <property type="entry name" value="SOLUTE CARRIER FAMILY 35 MEMBER G2-RELATED"/>
    <property type="match status" value="1"/>
</dbReference>
<dbReference type="PANTHER" id="PTHR22911">
    <property type="entry name" value="ACYL-MALONYL CONDENSING ENZYME-RELATED"/>
    <property type="match status" value="1"/>
</dbReference>
<comment type="caution">
    <text evidence="10">The sequence shown here is derived from an EMBL/GenBank/DDBJ whole genome shotgun (WGS) entry which is preliminary data.</text>
</comment>
<feature type="transmembrane region" description="Helical" evidence="8">
    <location>
        <begin position="158"/>
        <end position="176"/>
    </location>
</feature>
<feature type="transmembrane region" description="Helical" evidence="8">
    <location>
        <begin position="218"/>
        <end position="238"/>
    </location>
</feature>
<reference evidence="10 11" key="1">
    <citation type="submission" date="2021-01" db="EMBL/GenBank/DDBJ databases">
        <title>Genomic Encyclopedia of Type Strains, Phase IV (KMG-IV): sequencing the most valuable type-strain genomes for metagenomic binning, comparative biology and taxonomic classification.</title>
        <authorList>
            <person name="Goeker M."/>
        </authorList>
    </citation>
    <scope>NUCLEOTIDE SEQUENCE [LARGE SCALE GENOMIC DNA]</scope>
    <source>
        <strain evidence="10 11">DSM 25540</strain>
    </source>
</reference>
<keyword evidence="6 8" id="KW-1133">Transmembrane helix</keyword>
<evidence type="ECO:0000256" key="5">
    <source>
        <dbReference type="ARBA" id="ARBA00022692"/>
    </source>
</evidence>
<feature type="transmembrane region" description="Helical" evidence="8">
    <location>
        <begin position="78"/>
        <end position="97"/>
    </location>
</feature>
<feature type="domain" description="EamA" evidence="9">
    <location>
        <begin position="158"/>
        <end position="290"/>
    </location>
</feature>
<gene>
    <name evidence="10" type="ORF">JOD17_004327</name>
</gene>
<keyword evidence="4" id="KW-1003">Cell membrane</keyword>
<evidence type="ECO:0000256" key="6">
    <source>
        <dbReference type="ARBA" id="ARBA00022989"/>
    </source>
</evidence>
<evidence type="ECO:0000256" key="7">
    <source>
        <dbReference type="ARBA" id="ARBA00023136"/>
    </source>
</evidence>
<dbReference type="RefSeq" id="WP_204699884.1">
    <property type="nucleotide sequence ID" value="NZ_JAFBEC010000029.1"/>
</dbReference>
<organism evidence="10 11">
    <name type="scientific">Geomicrobium sediminis</name>
    <dbReference type="NCBI Taxonomy" id="1347788"/>
    <lineage>
        <taxon>Bacteria</taxon>
        <taxon>Bacillati</taxon>
        <taxon>Bacillota</taxon>
        <taxon>Bacilli</taxon>
        <taxon>Bacillales</taxon>
        <taxon>Geomicrobium</taxon>
    </lineage>
</organism>
<evidence type="ECO:0000256" key="8">
    <source>
        <dbReference type="SAM" id="Phobius"/>
    </source>
</evidence>
<evidence type="ECO:0000313" key="10">
    <source>
        <dbReference type="EMBL" id="MBM7635178.1"/>
    </source>
</evidence>
<feature type="transmembrane region" description="Helical" evidence="8">
    <location>
        <begin position="188"/>
        <end position="206"/>
    </location>
</feature>
<proteinExistence type="inferred from homology"/>